<evidence type="ECO:0000313" key="2">
    <source>
        <dbReference type="Proteomes" id="UP001143910"/>
    </source>
</evidence>
<keyword evidence="2" id="KW-1185">Reference proteome</keyword>
<protein>
    <submittedName>
        <fullName evidence="1">Uncharacterized protein</fullName>
    </submittedName>
</protein>
<sequence length="149" mass="16963">MPLWKVYHSEDALTDKADKAAIAKGAVEIYRHFGLPDFYVHVIFETVSQEDNYTSGGRHSTFVIMELVHIARNYKGDTARAKLFKDKVDQLMMPFTTDKGIHLEYAVVEGPAAMWRIDGVDPPEAFGPEEQEQAEINRKILADKYQTTE</sequence>
<organism evidence="1 2">
    <name type="scientific">Zarea fungicola</name>
    <dbReference type="NCBI Taxonomy" id="93591"/>
    <lineage>
        <taxon>Eukaryota</taxon>
        <taxon>Fungi</taxon>
        <taxon>Dikarya</taxon>
        <taxon>Ascomycota</taxon>
        <taxon>Pezizomycotina</taxon>
        <taxon>Sordariomycetes</taxon>
        <taxon>Hypocreomycetidae</taxon>
        <taxon>Hypocreales</taxon>
        <taxon>Cordycipitaceae</taxon>
        <taxon>Zarea</taxon>
    </lineage>
</organism>
<proteinExistence type="predicted"/>
<dbReference type="EMBL" id="JANJQO010000227">
    <property type="protein sequence ID" value="KAJ2980080.1"/>
    <property type="molecule type" value="Genomic_DNA"/>
</dbReference>
<evidence type="ECO:0000313" key="1">
    <source>
        <dbReference type="EMBL" id="KAJ2980080.1"/>
    </source>
</evidence>
<comment type="caution">
    <text evidence="1">The sequence shown here is derived from an EMBL/GenBank/DDBJ whole genome shotgun (WGS) entry which is preliminary data.</text>
</comment>
<gene>
    <name evidence="1" type="ORF">NQ176_g2860</name>
</gene>
<dbReference type="Proteomes" id="UP001143910">
    <property type="component" value="Unassembled WGS sequence"/>
</dbReference>
<reference evidence="1" key="1">
    <citation type="submission" date="2022-08" db="EMBL/GenBank/DDBJ databases">
        <title>Genome Sequence of Lecanicillium fungicola.</title>
        <authorList>
            <person name="Buettner E."/>
        </authorList>
    </citation>
    <scope>NUCLEOTIDE SEQUENCE</scope>
    <source>
        <strain evidence="1">Babe33</strain>
    </source>
</reference>
<name>A0ACC1NMA8_9HYPO</name>
<accession>A0ACC1NMA8</accession>